<dbReference type="EMBL" id="WNKX01000042">
    <property type="protein sequence ID" value="MTW14368.1"/>
    <property type="molecule type" value="Genomic_DNA"/>
</dbReference>
<reference evidence="3 4" key="1">
    <citation type="submission" date="2019-11" db="EMBL/GenBank/DDBJ databases">
        <title>Type strains purchased from KCTC, JCM and DSMZ.</title>
        <authorList>
            <person name="Lu H."/>
        </authorList>
    </citation>
    <scope>NUCLEOTIDE SEQUENCE [LARGE SCALE GENOMIC DNA]</scope>
    <source>
        <strain evidence="3 4">JCM 31587</strain>
    </source>
</reference>
<organism evidence="3 4">
    <name type="scientific">Massilia eburnea</name>
    <dbReference type="NCBI Taxonomy" id="1776165"/>
    <lineage>
        <taxon>Bacteria</taxon>
        <taxon>Pseudomonadati</taxon>
        <taxon>Pseudomonadota</taxon>
        <taxon>Betaproteobacteria</taxon>
        <taxon>Burkholderiales</taxon>
        <taxon>Oxalobacteraceae</taxon>
        <taxon>Telluria group</taxon>
        <taxon>Massilia</taxon>
    </lineage>
</organism>
<gene>
    <name evidence="3" type="ORF">GM658_27505</name>
</gene>
<evidence type="ECO:0000259" key="2">
    <source>
        <dbReference type="Pfam" id="PF00188"/>
    </source>
</evidence>
<dbReference type="AlphaFoldDB" id="A0A6L6QPN1"/>
<dbReference type="SUPFAM" id="SSF55797">
    <property type="entry name" value="PR-1-like"/>
    <property type="match status" value="1"/>
</dbReference>
<dbReference type="InterPro" id="IPR014044">
    <property type="entry name" value="CAP_dom"/>
</dbReference>
<feature type="chain" id="PRO_5026836636" evidence="1">
    <location>
        <begin position="29"/>
        <end position="324"/>
    </location>
</feature>
<protein>
    <submittedName>
        <fullName evidence="3">CAP domain-containing protein</fullName>
    </submittedName>
</protein>
<dbReference type="Gene3D" id="3.40.33.10">
    <property type="entry name" value="CAP"/>
    <property type="match status" value="1"/>
</dbReference>
<sequence>MYSFDTLNRKLPALLAAALLTACGGGGGGGSSSPPVTNQPPVTPPPSNCVVSQAGLPVATGDTAIDGFNWFNYRRSGIGLSMLTCNQFLNVAAVAHSNYLRLNNTVSHDEVSGNAGFTGVDPKARMQAAGYTFSGGWAYGEVISAAGDKSGFYHAEELITAIYHRFVIFEPQFREMGTGASTRGDGYTYFTADMAYTNGAGPGLGVGNIVAYPADKQTAVPTSFDSDTESPDPVPNQNTVGYPISVHSDIGGTGITVTSFTVRPHNGTNMLTRTVSNTDEGGTTQHAVAIIPLTPLTSNTTYDVSFTGTVDKLPVSKNWSFTTK</sequence>
<evidence type="ECO:0000313" key="4">
    <source>
        <dbReference type="Proteomes" id="UP000472320"/>
    </source>
</evidence>
<dbReference type="InterPro" id="IPR035940">
    <property type="entry name" value="CAP_sf"/>
</dbReference>
<dbReference type="PANTHER" id="PTHR31157">
    <property type="entry name" value="SCP DOMAIN-CONTAINING PROTEIN"/>
    <property type="match status" value="1"/>
</dbReference>
<dbReference type="RefSeq" id="WP_155457307.1">
    <property type="nucleotide sequence ID" value="NZ_WNKX01000042.1"/>
</dbReference>
<evidence type="ECO:0000256" key="1">
    <source>
        <dbReference type="SAM" id="SignalP"/>
    </source>
</evidence>
<dbReference type="Pfam" id="PF00188">
    <property type="entry name" value="CAP"/>
    <property type="match status" value="1"/>
</dbReference>
<feature type="domain" description="SCP" evidence="2">
    <location>
        <begin position="71"/>
        <end position="192"/>
    </location>
</feature>
<keyword evidence="1" id="KW-0732">Signal</keyword>
<comment type="caution">
    <text evidence="3">The sequence shown here is derived from an EMBL/GenBank/DDBJ whole genome shotgun (WGS) entry which is preliminary data.</text>
</comment>
<accession>A0A6L6QPN1</accession>
<dbReference type="Proteomes" id="UP000472320">
    <property type="component" value="Unassembled WGS sequence"/>
</dbReference>
<proteinExistence type="predicted"/>
<name>A0A6L6QPN1_9BURK</name>
<dbReference type="PANTHER" id="PTHR31157:SF1">
    <property type="entry name" value="SCP DOMAIN-CONTAINING PROTEIN"/>
    <property type="match status" value="1"/>
</dbReference>
<evidence type="ECO:0000313" key="3">
    <source>
        <dbReference type="EMBL" id="MTW14368.1"/>
    </source>
</evidence>
<dbReference type="OrthoDB" id="5372233at2"/>
<feature type="signal peptide" evidence="1">
    <location>
        <begin position="1"/>
        <end position="28"/>
    </location>
</feature>
<dbReference type="CDD" id="cd05379">
    <property type="entry name" value="CAP_bacterial"/>
    <property type="match status" value="1"/>
</dbReference>
<keyword evidence="4" id="KW-1185">Reference proteome</keyword>